<sequence length="25" mass="2914">MTSHWSKKLSDYDITLECLSDELAK</sequence>
<organism evidence="1">
    <name type="scientific">Anguilla anguilla</name>
    <name type="common">European freshwater eel</name>
    <name type="synonym">Muraena anguilla</name>
    <dbReference type="NCBI Taxonomy" id="7936"/>
    <lineage>
        <taxon>Eukaryota</taxon>
        <taxon>Metazoa</taxon>
        <taxon>Chordata</taxon>
        <taxon>Craniata</taxon>
        <taxon>Vertebrata</taxon>
        <taxon>Euteleostomi</taxon>
        <taxon>Actinopterygii</taxon>
        <taxon>Neopterygii</taxon>
        <taxon>Teleostei</taxon>
        <taxon>Anguilliformes</taxon>
        <taxon>Anguillidae</taxon>
        <taxon>Anguilla</taxon>
    </lineage>
</organism>
<proteinExistence type="predicted"/>
<protein>
    <submittedName>
        <fullName evidence="1">Uncharacterized protein</fullName>
    </submittedName>
</protein>
<reference evidence="1" key="1">
    <citation type="submission" date="2014-11" db="EMBL/GenBank/DDBJ databases">
        <authorList>
            <person name="Amaro Gonzalez C."/>
        </authorList>
    </citation>
    <scope>NUCLEOTIDE SEQUENCE</scope>
</reference>
<dbReference type="AlphaFoldDB" id="A0A0E9TNJ7"/>
<accession>A0A0E9TNJ7</accession>
<name>A0A0E9TNJ7_ANGAN</name>
<dbReference type="EMBL" id="GBXM01053333">
    <property type="protein sequence ID" value="JAH55244.1"/>
    <property type="molecule type" value="Transcribed_RNA"/>
</dbReference>
<evidence type="ECO:0000313" key="1">
    <source>
        <dbReference type="EMBL" id="JAH55244.1"/>
    </source>
</evidence>
<reference evidence="1" key="2">
    <citation type="journal article" date="2015" name="Fish Shellfish Immunol.">
        <title>Early steps in the European eel (Anguilla anguilla)-Vibrio vulnificus interaction in the gills: Role of the RtxA13 toxin.</title>
        <authorList>
            <person name="Callol A."/>
            <person name="Pajuelo D."/>
            <person name="Ebbesson L."/>
            <person name="Teles M."/>
            <person name="MacKenzie S."/>
            <person name="Amaro C."/>
        </authorList>
    </citation>
    <scope>NUCLEOTIDE SEQUENCE</scope>
</reference>